<feature type="compositionally biased region" description="Low complexity" evidence="2">
    <location>
        <begin position="256"/>
        <end position="280"/>
    </location>
</feature>
<gene>
    <name evidence="3" type="ORF">A4X09_0g3162</name>
</gene>
<evidence type="ECO:0000256" key="1">
    <source>
        <dbReference type="SAM" id="Coils"/>
    </source>
</evidence>
<dbReference type="Proteomes" id="UP000078113">
    <property type="component" value="Unassembled WGS sequence"/>
</dbReference>
<protein>
    <submittedName>
        <fullName evidence="3">Uncharacterized protein</fullName>
    </submittedName>
</protein>
<reference evidence="3" key="1">
    <citation type="submission" date="2016-04" db="EMBL/GenBank/DDBJ databases">
        <authorList>
            <person name="Nguyen H.D."/>
            <person name="Samba Siva P."/>
            <person name="Cullis J."/>
            <person name="Levesque C.A."/>
            <person name="Hambleton S."/>
        </authorList>
    </citation>
    <scope>NUCLEOTIDE SEQUENCE</scope>
    <source>
        <strain evidence="3">DAOMC 236422</strain>
    </source>
</reference>
<feature type="region of interest" description="Disordered" evidence="2">
    <location>
        <begin position="190"/>
        <end position="301"/>
    </location>
</feature>
<dbReference type="AlphaFoldDB" id="A0A8X7T569"/>
<evidence type="ECO:0000256" key="2">
    <source>
        <dbReference type="SAM" id="MobiDB-lite"/>
    </source>
</evidence>
<evidence type="ECO:0000313" key="4">
    <source>
        <dbReference type="Proteomes" id="UP000078113"/>
    </source>
</evidence>
<reference evidence="3" key="2">
    <citation type="journal article" date="2019" name="IMA Fungus">
        <title>Genome sequencing and comparison of five Tilletia species to identify candidate genes for the detection of regulated species infecting wheat.</title>
        <authorList>
            <person name="Nguyen H.D.T."/>
            <person name="Sultana T."/>
            <person name="Kesanakurti P."/>
            <person name="Hambleton S."/>
        </authorList>
    </citation>
    <scope>NUCLEOTIDE SEQUENCE</scope>
    <source>
        <strain evidence="3">DAOMC 236422</strain>
    </source>
</reference>
<feature type="compositionally biased region" description="Polar residues" evidence="2">
    <location>
        <begin position="288"/>
        <end position="301"/>
    </location>
</feature>
<feature type="coiled-coil region" evidence="1">
    <location>
        <begin position="144"/>
        <end position="171"/>
    </location>
</feature>
<feature type="region of interest" description="Disordered" evidence="2">
    <location>
        <begin position="35"/>
        <end position="68"/>
    </location>
</feature>
<organism evidence="3 4">
    <name type="scientific">Tilletia walkeri</name>
    <dbReference type="NCBI Taxonomy" id="117179"/>
    <lineage>
        <taxon>Eukaryota</taxon>
        <taxon>Fungi</taxon>
        <taxon>Dikarya</taxon>
        <taxon>Basidiomycota</taxon>
        <taxon>Ustilaginomycotina</taxon>
        <taxon>Exobasidiomycetes</taxon>
        <taxon>Tilletiales</taxon>
        <taxon>Tilletiaceae</taxon>
        <taxon>Tilletia</taxon>
    </lineage>
</organism>
<evidence type="ECO:0000313" key="3">
    <source>
        <dbReference type="EMBL" id="KAE8269186.1"/>
    </source>
</evidence>
<keyword evidence="1" id="KW-0175">Coiled coil</keyword>
<name>A0A8X7T569_9BASI</name>
<accession>A0A8X7T569</accession>
<proteinExistence type="predicted"/>
<dbReference type="EMBL" id="LWDG02000106">
    <property type="protein sequence ID" value="KAE8269186.1"/>
    <property type="molecule type" value="Genomic_DNA"/>
</dbReference>
<comment type="caution">
    <text evidence="3">The sequence shown here is derived from an EMBL/GenBank/DDBJ whole genome shotgun (WGS) entry which is preliminary data.</text>
</comment>
<feature type="compositionally biased region" description="Low complexity" evidence="2">
    <location>
        <begin position="196"/>
        <end position="213"/>
    </location>
</feature>
<sequence>MQPQPQRTAFAASMDQAHHYLDEIIMLYSAREFLESTPEPPANPAGSSRGGGGGINGQPMAYSNYDAPPPGAPPLPPAFYSRIAAIPLLLSPALRLPPAPTFPQDLHPLPLDIAPYMIYPFTLEAHVLHPDPNAGGPLVEDDPLEVLQAAREFLTERAAKMERERKAALQRIAPGWAELEGRAGVLEPKRKVHQATPSMSSPSFSNPSPTTSTDLFAQLAASTPDRHTPSNVAQPPPPPPSSAMDDLAAQLASLDSSPSTVPQAQQQQQQQQQPYTTSSSMIPPPPASTTVQTNTATLLGL</sequence>
<keyword evidence="4" id="KW-1185">Reference proteome</keyword>